<comment type="caution">
    <text evidence="2">The sequence shown here is derived from an EMBL/GenBank/DDBJ whole genome shotgun (WGS) entry which is preliminary data.</text>
</comment>
<protein>
    <submittedName>
        <fullName evidence="2">Metallophosphoesterase family protein</fullName>
    </submittedName>
</protein>
<dbReference type="InterPro" id="IPR029052">
    <property type="entry name" value="Metallo-depent_PP-like"/>
</dbReference>
<dbReference type="Pfam" id="PF00149">
    <property type="entry name" value="Metallophos"/>
    <property type="match status" value="1"/>
</dbReference>
<dbReference type="SUPFAM" id="SSF56300">
    <property type="entry name" value="Metallo-dependent phosphatases"/>
    <property type="match status" value="1"/>
</dbReference>
<name>A0A955EAR5_UNCKA</name>
<dbReference type="AlphaFoldDB" id="A0A955EAR5"/>
<evidence type="ECO:0000313" key="3">
    <source>
        <dbReference type="Proteomes" id="UP000740557"/>
    </source>
</evidence>
<feature type="domain" description="Calcineurin-like phosphoesterase" evidence="1">
    <location>
        <begin position="3"/>
        <end position="185"/>
    </location>
</feature>
<reference evidence="2" key="2">
    <citation type="journal article" date="2021" name="Microbiome">
        <title>Successional dynamics and alternative stable states in a saline activated sludge microbial community over 9 years.</title>
        <authorList>
            <person name="Wang Y."/>
            <person name="Ye J."/>
            <person name="Ju F."/>
            <person name="Liu L."/>
            <person name="Boyd J.A."/>
            <person name="Deng Y."/>
            <person name="Parks D.H."/>
            <person name="Jiang X."/>
            <person name="Yin X."/>
            <person name="Woodcroft B.J."/>
            <person name="Tyson G.W."/>
            <person name="Hugenholtz P."/>
            <person name="Polz M.F."/>
            <person name="Zhang T."/>
        </authorList>
    </citation>
    <scope>NUCLEOTIDE SEQUENCE</scope>
    <source>
        <strain evidence="2">HKST-UBA79</strain>
    </source>
</reference>
<reference evidence="2" key="1">
    <citation type="submission" date="2020-04" db="EMBL/GenBank/DDBJ databases">
        <authorList>
            <person name="Zhang T."/>
        </authorList>
    </citation>
    <scope>NUCLEOTIDE SEQUENCE</scope>
    <source>
        <strain evidence="2">HKST-UBA79</strain>
    </source>
</reference>
<dbReference type="InterPro" id="IPR004843">
    <property type="entry name" value="Calcineurin-like_PHP"/>
</dbReference>
<dbReference type="Proteomes" id="UP000740557">
    <property type="component" value="Unassembled WGS sequence"/>
</dbReference>
<dbReference type="Gene3D" id="3.60.21.10">
    <property type="match status" value="1"/>
</dbReference>
<accession>A0A955EAR5</accession>
<organism evidence="2 3">
    <name type="scientific">candidate division WWE3 bacterium</name>
    <dbReference type="NCBI Taxonomy" id="2053526"/>
    <lineage>
        <taxon>Bacteria</taxon>
        <taxon>Katanobacteria</taxon>
    </lineage>
</organism>
<evidence type="ECO:0000259" key="1">
    <source>
        <dbReference type="Pfam" id="PF00149"/>
    </source>
</evidence>
<dbReference type="EMBL" id="JAGQNX010000023">
    <property type="protein sequence ID" value="MCA9308039.1"/>
    <property type="molecule type" value="Genomic_DNA"/>
</dbReference>
<proteinExistence type="predicted"/>
<evidence type="ECO:0000313" key="2">
    <source>
        <dbReference type="EMBL" id="MCA9308039.1"/>
    </source>
</evidence>
<dbReference type="GO" id="GO:0016787">
    <property type="term" value="F:hydrolase activity"/>
    <property type="evidence" value="ECO:0007669"/>
    <property type="project" value="InterPro"/>
</dbReference>
<sequence length="222" mass="26405">MPKTVIISDIHLTTKFDHKKYEFLKSLVQKYDQVIINGDFWSNYTCTCTQFLNSKWELLFPYLKNKTIYIHGNHDRMQWCTRGIKNFCKKNTNKLELKIKDKTLFMEHGHLIALDSITNPLFIKVMRTLKFDALFTYKVHELIIRLWGVKTYNKMSKGIEELFIEYANNTLHKDEIIVLGHTHTPSTTQTHAHYLNSGYIQFGHAYYLTIENGYIKFHHETY</sequence>
<gene>
    <name evidence="2" type="ORF">KC980_00865</name>
</gene>